<keyword evidence="4" id="KW-1185">Reference proteome</keyword>
<feature type="compositionally biased region" description="Polar residues" evidence="1">
    <location>
        <begin position="38"/>
        <end position="50"/>
    </location>
</feature>
<sequence length="261" mass="28689">MTCDLKTLRCLAAVSALILAGCQTLPTDEQAHPETPETIETSSIAQPESSQPALSFRELVDLIQDGRYDEASNGLHALLEREPRNRAARHLLTQLEADPVELLGPDYRLHEVQRGETLGELAARHLGDQSLFVALARYNKLERPRLLRAGQSIKLPTRLAPPIEPADARPLAQPSPSGAAPEPTLDTTSPESTPADSVIDQAQVAEYHEAAIILFRNQQLDEAIALWDQVLAIAPDFAPAQGYRTRALELKRRLGDLEQRP</sequence>
<reference evidence="3" key="1">
    <citation type="submission" date="2019-12" db="EMBL/GenBank/DDBJ databases">
        <title>Comparative genomics gives insights into the taxonomy of the Azoarcus-Aromatoleum group and reveals separate origins of nif in the plant-associated Azoarcus and non-plant-associated Aromatoleum sub-groups.</title>
        <authorList>
            <person name="Lafos M."/>
            <person name="Maluk M."/>
            <person name="Batista M."/>
            <person name="Junghare M."/>
            <person name="Carmona M."/>
            <person name="Faoro H."/>
            <person name="Cruz L.M."/>
            <person name="Battistoni F."/>
            <person name="De Souza E."/>
            <person name="Pedrosa F."/>
            <person name="Chen W.-M."/>
            <person name="Poole P.S."/>
            <person name="Dixon R.A."/>
            <person name="James E.K."/>
        </authorList>
    </citation>
    <scope>NUCLEOTIDE SEQUENCE</scope>
    <source>
        <strain evidence="3">NSC3</strain>
    </source>
</reference>
<gene>
    <name evidence="3" type="ORF">GPA21_06660</name>
</gene>
<evidence type="ECO:0000259" key="2">
    <source>
        <dbReference type="PROSITE" id="PS51782"/>
    </source>
</evidence>
<evidence type="ECO:0000313" key="3">
    <source>
        <dbReference type="EMBL" id="NMG02651.1"/>
    </source>
</evidence>
<dbReference type="InterPro" id="IPR036779">
    <property type="entry name" value="LysM_dom_sf"/>
</dbReference>
<accession>A0A972F6U4</accession>
<dbReference type="PROSITE" id="PS51257">
    <property type="entry name" value="PROKAR_LIPOPROTEIN"/>
    <property type="match status" value="1"/>
</dbReference>
<feature type="compositionally biased region" description="Polar residues" evidence="1">
    <location>
        <begin position="185"/>
        <end position="195"/>
    </location>
</feature>
<dbReference type="EMBL" id="WTVM01000028">
    <property type="protein sequence ID" value="NMG02651.1"/>
    <property type="molecule type" value="Genomic_DNA"/>
</dbReference>
<organism evidence="3 4">
    <name type="scientific">Azoarcus taiwanensis</name>
    <dbReference type="NCBI Taxonomy" id="666964"/>
    <lineage>
        <taxon>Bacteria</taxon>
        <taxon>Pseudomonadati</taxon>
        <taxon>Pseudomonadota</taxon>
        <taxon>Betaproteobacteria</taxon>
        <taxon>Rhodocyclales</taxon>
        <taxon>Zoogloeaceae</taxon>
        <taxon>Azoarcus</taxon>
    </lineage>
</organism>
<feature type="region of interest" description="Disordered" evidence="1">
    <location>
        <begin position="28"/>
        <end position="50"/>
    </location>
</feature>
<feature type="region of interest" description="Disordered" evidence="1">
    <location>
        <begin position="158"/>
        <end position="195"/>
    </location>
</feature>
<evidence type="ECO:0000256" key="1">
    <source>
        <dbReference type="SAM" id="MobiDB-lite"/>
    </source>
</evidence>
<dbReference type="Gene3D" id="3.10.350.10">
    <property type="entry name" value="LysM domain"/>
    <property type="match status" value="1"/>
</dbReference>
<dbReference type="Pfam" id="PF01476">
    <property type="entry name" value="LysM"/>
    <property type="match status" value="1"/>
</dbReference>
<protein>
    <submittedName>
        <fullName evidence="3">LysM peptidoglycan-binding domain-containing protein</fullName>
    </submittedName>
</protein>
<dbReference type="InterPro" id="IPR018392">
    <property type="entry name" value="LysM"/>
</dbReference>
<name>A0A972F6U4_9RHOO</name>
<dbReference type="SUPFAM" id="SSF48452">
    <property type="entry name" value="TPR-like"/>
    <property type="match status" value="1"/>
</dbReference>
<evidence type="ECO:0000313" key="4">
    <source>
        <dbReference type="Proteomes" id="UP000599523"/>
    </source>
</evidence>
<dbReference type="Proteomes" id="UP000599523">
    <property type="component" value="Unassembled WGS sequence"/>
</dbReference>
<dbReference type="Gene3D" id="1.25.40.10">
    <property type="entry name" value="Tetratricopeptide repeat domain"/>
    <property type="match status" value="1"/>
</dbReference>
<feature type="domain" description="LysM" evidence="2">
    <location>
        <begin position="108"/>
        <end position="155"/>
    </location>
</feature>
<proteinExistence type="predicted"/>
<dbReference type="AlphaFoldDB" id="A0A972F6U4"/>
<dbReference type="InterPro" id="IPR011990">
    <property type="entry name" value="TPR-like_helical_dom_sf"/>
</dbReference>
<dbReference type="SMART" id="SM00257">
    <property type="entry name" value="LysM"/>
    <property type="match status" value="1"/>
</dbReference>
<comment type="caution">
    <text evidence="3">The sequence shown here is derived from an EMBL/GenBank/DDBJ whole genome shotgun (WGS) entry which is preliminary data.</text>
</comment>
<dbReference type="PROSITE" id="PS51782">
    <property type="entry name" value="LYSM"/>
    <property type="match status" value="1"/>
</dbReference>